<gene>
    <name evidence="5" type="ORF">JP75_17060</name>
</gene>
<comment type="similarity">
    <text evidence="3">Belongs to the acetyltransferase family. RimJ subfamily.</text>
</comment>
<reference evidence="5 6" key="1">
    <citation type="submission" date="2014-08" db="EMBL/GenBank/DDBJ databases">
        <authorList>
            <person name="Hassan Y.I."/>
            <person name="Lepp D."/>
            <person name="Zhou T."/>
        </authorList>
    </citation>
    <scope>NUCLEOTIDE SEQUENCE [LARGE SCALE GENOMIC DNA]</scope>
    <source>
        <strain evidence="5 6">IFO13584</strain>
    </source>
</reference>
<dbReference type="EMBL" id="JQGC01000015">
    <property type="protein sequence ID" value="KFL30278.1"/>
    <property type="molecule type" value="Genomic_DNA"/>
</dbReference>
<dbReference type="Gene3D" id="3.40.630.30">
    <property type="match status" value="1"/>
</dbReference>
<feature type="domain" description="N-acetyltransferase" evidence="4">
    <location>
        <begin position="9"/>
        <end position="155"/>
    </location>
</feature>
<keyword evidence="1" id="KW-0808">Transferase</keyword>
<dbReference type="InterPro" id="IPR051531">
    <property type="entry name" value="N-acetyltransferase"/>
</dbReference>
<evidence type="ECO:0000256" key="3">
    <source>
        <dbReference type="ARBA" id="ARBA00038502"/>
    </source>
</evidence>
<proteinExistence type="inferred from homology"/>
<evidence type="ECO:0000259" key="4">
    <source>
        <dbReference type="PROSITE" id="PS51186"/>
    </source>
</evidence>
<evidence type="ECO:0000256" key="2">
    <source>
        <dbReference type="ARBA" id="ARBA00023315"/>
    </source>
</evidence>
<dbReference type="Pfam" id="PF13302">
    <property type="entry name" value="Acetyltransf_3"/>
    <property type="match status" value="1"/>
</dbReference>
<dbReference type="InterPro" id="IPR016181">
    <property type="entry name" value="Acyl_CoA_acyltransferase"/>
</dbReference>
<evidence type="ECO:0000313" key="6">
    <source>
        <dbReference type="Proteomes" id="UP000028981"/>
    </source>
</evidence>
<name>A0A087M075_9HYPH</name>
<dbReference type="OrthoDB" id="9804153at2"/>
<sequence>MTELVTERLILRAPRPEDAPCYALGISEFAVAKWLTPVPWPYTLSMAQDFLRSAPAPTPEKAFFIIEHPQKGLIGCVTLVSELGFWIARPHWQRGYGMEAASALIDWHFDGTGAEAIRSSAHHNNIASLRLKAKLGFVATGREMRFSQALQHNVEHVTTALSRTDWRARRNDLCA</sequence>
<dbReference type="AlphaFoldDB" id="A0A087M075"/>
<dbReference type="InterPro" id="IPR000182">
    <property type="entry name" value="GNAT_dom"/>
</dbReference>
<dbReference type="PROSITE" id="PS51186">
    <property type="entry name" value="GNAT"/>
    <property type="match status" value="1"/>
</dbReference>
<keyword evidence="2" id="KW-0012">Acyltransferase</keyword>
<dbReference type="PANTHER" id="PTHR43792">
    <property type="entry name" value="GNAT FAMILY, PUTATIVE (AFU_ORTHOLOGUE AFUA_3G00765)-RELATED-RELATED"/>
    <property type="match status" value="1"/>
</dbReference>
<keyword evidence="6" id="KW-1185">Reference proteome</keyword>
<evidence type="ECO:0000313" key="5">
    <source>
        <dbReference type="EMBL" id="KFL30278.1"/>
    </source>
</evidence>
<dbReference type="STRING" id="46914.JP75_17060"/>
<comment type="caution">
    <text evidence="5">The sequence shown here is derived from an EMBL/GenBank/DDBJ whole genome shotgun (WGS) entry which is preliminary data.</text>
</comment>
<dbReference type="RefSeq" id="WP_035085020.1">
    <property type="nucleotide sequence ID" value="NZ_JQGC01000015.1"/>
</dbReference>
<dbReference type="Proteomes" id="UP000028981">
    <property type="component" value="Unassembled WGS sequence"/>
</dbReference>
<dbReference type="PANTHER" id="PTHR43792:SF8">
    <property type="entry name" value="[RIBOSOMAL PROTEIN US5]-ALANINE N-ACETYLTRANSFERASE"/>
    <property type="match status" value="1"/>
</dbReference>
<dbReference type="SUPFAM" id="SSF55729">
    <property type="entry name" value="Acyl-CoA N-acyltransferases (Nat)"/>
    <property type="match status" value="1"/>
</dbReference>
<evidence type="ECO:0000256" key="1">
    <source>
        <dbReference type="ARBA" id="ARBA00022679"/>
    </source>
</evidence>
<protein>
    <recommendedName>
        <fullName evidence="4">N-acetyltransferase domain-containing protein</fullName>
    </recommendedName>
</protein>
<dbReference type="GO" id="GO:0016747">
    <property type="term" value="F:acyltransferase activity, transferring groups other than amino-acyl groups"/>
    <property type="evidence" value="ECO:0007669"/>
    <property type="project" value="InterPro"/>
</dbReference>
<accession>A0A087M075</accession>
<organism evidence="5 6">
    <name type="scientific">Devosia riboflavina</name>
    <dbReference type="NCBI Taxonomy" id="46914"/>
    <lineage>
        <taxon>Bacteria</taxon>
        <taxon>Pseudomonadati</taxon>
        <taxon>Pseudomonadota</taxon>
        <taxon>Alphaproteobacteria</taxon>
        <taxon>Hyphomicrobiales</taxon>
        <taxon>Devosiaceae</taxon>
        <taxon>Devosia</taxon>
    </lineage>
</organism>